<evidence type="ECO:0000313" key="1">
    <source>
        <dbReference type="EMBL" id="MBA4648533.1"/>
    </source>
</evidence>
<name>A0A7C8ZRK8_OPUST</name>
<reference evidence="1" key="1">
    <citation type="journal article" date="2013" name="J. Plant Res.">
        <title>Effect of fungi and light on seed germination of three Opuntia species from semiarid lands of central Mexico.</title>
        <authorList>
            <person name="Delgado-Sanchez P."/>
            <person name="Jimenez-Bremont J.F."/>
            <person name="Guerrero-Gonzalez Mde L."/>
            <person name="Flores J."/>
        </authorList>
    </citation>
    <scope>NUCLEOTIDE SEQUENCE</scope>
    <source>
        <tissue evidence="1">Cladode</tissue>
    </source>
</reference>
<sequence length="106" mass="12632">MDWSKNLHKLGKTSRILIFRKCIEELLPLFCRTLSLGPGFLLIGLDILELINNFLDDWPFERVVIHTLACHFKHLQHLFFISLPSQERIEDFFMFSFTLQLLHPYN</sequence>
<dbReference type="AlphaFoldDB" id="A0A7C8ZRK8"/>
<organism evidence="1">
    <name type="scientific">Opuntia streptacantha</name>
    <name type="common">Prickly pear cactus</name>
    <name type="synonym">Opuntia cardona</name>
    <dbReference type="NCBI Taxonomy" id="393608"/>
    <lineage>
        <taxon>Eukaryota</taxon>
        <taxon>Viridiplantae</taxon>
        <taxon>Streptophyta</taxon>
        <taxon>Embryophyta</taxon>
        <taxon>Tracheophyta</taxon>
        <taxon>Spermatophyta</taxon>
        <taxon>Magnoliopsida</taxon>
        <taxon>eudicotyledons</taxon>
        <taxon>Gunneridae</taxon>
        <taxon>Pentapetalae</taxon>
        <taxon>Caryophyllales</taxon>
        <taxon>Cactineae</taxon>
        <taxon>Cactaceae</taxon>
        <taxon>Opuntioideae</taxon>
        <taxon>Opuntia</taxon>
    </lineage>
</organism>
<reference evidence="1" key="2">
    <citation type="submission" date="2020-07" db="EMBL/GenBank/DDBJ databases">
        <authorList>
            <person name="Vera ALvarez R."/>
            <person name="Arias-Moreno D.M."/>
            <person name="Jimenez-Jacinto V."/>
            <person name="Jimenez-Bremont J.F."/>
            <person name="Swaminathan K."/>
            <person name="Moose S.P."/>
            <person name="Guerrero-Gonzalez M.L."/>
            <person name="Marino-Ramirez L."/>
            <person name="Landsman D."/>
            <person name="Rodriguez-Kessler M."/>
            <person name="Delgado-Sanchez P."/>
        </authorList>
    </citation>
    <scope>NUCLEOTIDE SEQUENCE</scope>
    <source>
        <tissue evidence="1">Cladode</tissue>
    </source>
</reference>
<proteinExistence type="predicted"/>
<dbReference type="EMBL" id="GISG01156108">
    <property type="protein sequence ID" value="MBA4648533.1"/>
    <property type="molecule type" value="Transcribed_RNA"/>
</dbReference>
<protein>
    <submittedName>
        <fullName evidence="1">Uncharacterized protein</fullName>
    </submittedName>
</protein>
<accession>A0A7C8ZRK8</accession>